<gene>
    <name evidence="2" type="ORF">DM01DRAFT_1036888</name>
</gene>
<comment type="caution">
    <text evidence="2">The sequence shown here is derived from an EMBL/GenBank/DDBJ whole genome shotgun (WGS) entry which is preliminary data.</text>
</comment>
<accession>A0A1X2GIC2</accession>
<proteinExistence type="predicted"/>
<evidence type="ECO:0000313" key="3">
    <source>
        <dbReference type="Proteomes" id="UP000242146"/>
    </source>
</evidence>
<organism evidence="2 3">
    <name type="scientific">Hesseltinella vesiculosa</name>
    <dbReference type="NCBI Taxonomy" id="101127"/>
    <lineage>
        <taxon>Eukaryota</taxon>
        <taxon>Fungi</taxon>
        <taxon>Fungi incertae sedis</taxon>
        <taxon>Mucoromycota</taxon>
        <taxon>Mucoromycotina</taxon>
        <taxon>Mucoromycetes</taxon>
        <taxon>Mucorales</taxon>
        <taxon>Cunninghamellaceae</taxon>
        <taxon>Hesseltinella</taxon>
    </lineage>
</organism>
<dbReference type="AlphaFoldDB" id="A0A1X2GIC2"/>
<name>A0A1X2GIC2_9FUNG</name>
<keyword evidence="3" id="KW-1185">Reference proteome</keyword>
<evidence type="ECO:0008006" key="4">
    <source>
        <dbReference type="Google" id="ProtNLM"/>
    </source>
</evidence>
<feature type="region of interest" description="Disordered" evidence="1">
    <location>
        <begin position="1"/>
        <end position="20"/>
    </location>
</feature>
<evidence type="ECO:0000256" key="1">
    <source>
        <dbReference type="SAM" id="MobiDB-lite"/>
    </source>
</evidence>
<dbReference type="Proteomes" id="UP000242146">
    <property type="component" value="Unassembled WGS sequence"/>
</dbReference>
<dbReference type="OrthoDB" id="2275232at2759"/>
<reference evidence="2 3" key="1">
    <citation type="submission" date="2016-07" db="EMBL/GenBank/DDBJ databases">
        <title>Pervasive Adenine N6-methylation of Active Genes in Fungi.</title>
        <authorList>
            <consortium name="DOE Joint Genome Institute"/>
            <person name="Mondo S.J."/>
            <person name="Dannebaum R.O."/>
            <person name="Kuo R.C."/>
            <person name="Labutti K."/>
            <person name="Haridas S."/>
            <person name="Kuo A."/>
            <person name="Salamov A."/>
            <person name="Ahrendt S.R."/>
            <person name="Lipzen A."/>
            <person name="Sullivan W."/>
            <person name="Andreopoulos W.B."/>
            <person name="Clum A."/>
            <person name="Lindquist E."/>
            <person name="Daum C."/>
            <person name="Ramamoorthy G.K."/>
            <person name="Gryganskyi A."/>
            <person name="Culley D."/>
            <person name="Magnuson J.K."/>
            <person name="James T.Y."/>
            <person name="O'Malley M.A."/>
            <person name="Stajich J.E."/>
            <person name="Spatafora J.W."/>
            <person name="Visel A."/>
            <person name="Grigoriev I.V."/>
        </authorList>
    </citation>
    <scope>NUCLEOTIDE SEQUENCE [LARGE SCALE GENOMIC DNA]</scope>
    <source>
        <strain evidence="2 3">NRRL 3301</strain>
    </source>
</reference>
<sequence length="143" mass="16336">MNDSNQAATDASSSQDDDTSDQLSIVYNLTRHHSLLSIYDPQPLDQWAEAKRLRSVSVPDLHRLYDEWQWFQSSDCTKLLPCHLQVDVLNAYTDTPLSRPAMKVKMGAVKYRTARSQSPTGNWNEGFLFVVSYHAQLFNTIEV</sequence>
<feature type="compositionally biased region" description="Low complexity" evidence="1">
    <location>
        <begin position="1"/>
        <end position="14"/>
    </location>
</feature>
<evidence type="ECO:0000313" key="2">
    <source>
        <dbReference type="EMBL" id="ORX54514.1"/>
    </source>
</evidence>
<protein>
    <recommendedName>
        <fullName evidence="4">C2 domain-containing protein</fullName>
    </recommendedName>
</protein>
<dbReference type="EMBL" id="MCGT01000013">
    <property type="protein sequence ID" value="ORX54514.1"/>
    <property type="molecule type" value="Genomic_DNA"/>
</dbReference>